<dbReference type="EMBL" id="UIDG01000316">
    <property type="protein sequence ID" value="SUS07133.1"/>
    <property type="molecule type" value="Genomic_DNA"/>
</dbReference>
<evidence type="ECO:0000313" key="2">
    <source>
        <dbReference type="EMBL" id="SUS07133.1"/>
    </source>
</evidence>
<organism evidence="2">
    <name type="scientific">metagenome</name>
    <dbReference type="NCBI Taxonomy" id="256318"/>
    <lineage>
        <taxon>unclassified sequences</taxon>
        <taxon>metagenomes</taxon>
    </lineage>
</organism>
<protein>
    <submittedName>
        <fullName evidence="2">Uncharacterized protein</fullName>
    </submittedName>
</protein>
<dbReference type="AlphaFoldDB" id="A0A380THH1"/>
<reference evidence="2" key="1">
    <citation type="submission" date="2018-07" db="EMBL/GenBank/DDBJ databases">
        <authorList>
            <person name="Quirk P.G."/>
            <person name="Krulwich T.A."/>
        </authorList>
    </citation>
    <scope>NUCLEOTIDE SEQUENCE</scope>
</reference>
<gene>
    <name evidence="2" type="ORF">DF3PB_3830002</name>
</gene>
<sequence>MSMDAQGSLFGEGRMAPPTRQSTPDPEAVRGRLHRLLEVLRAAEHMPLSDRDVRMWQTVVPNMTRWLPDEDARAICAEFAAEMERLGNGGKSGDVAVPKAPGSGRTRA</sequence>
<name>A0A380THH1_9ZZZZ</name>
<proteinExistence type="predicted"/>
<evidence type="ECO:0000256" key="1">
    <source>
        <dbReference type="SAM" id="MobiDB-lite"/>
    </source>
</evidence>
<feature type="region of interest" description="Disordered" evidence="1">
    <location>
        <begin position="86"/>
        <end position="108"/>
    </location>
</feature>
<feature type="region of interest" description="Disordered" evidence="1">
    <location>
        <begin position="1"/>
        <end position="30"/>
    </location>
</feature>
<accession>A0A380THH1</accession>